<evidence type="ECO:0000256" key="1">
    <source>
        <dbReference type="SAM" id="Phobius"/>
    </source>
</evidence>
<comment type="caution">
    <text evidence="2">The sequence shown here is derived from an EMBL/GenBank/DDBJ whole genome shotgun (WGS) entry which is preliminary data.</text>
</comment>
<gene>
    <name evidence="2" type="ORF">E2C01_099376</name>
</gene>
<dbReference type="Proteomes" id="UP000324222">
    <property type="component" value="Unassembled WGS sequence"/>
</dbReference>
<keyword evidence="1" id="KW-1133">Transmembrane helix</keyword>
<feature type="transmembrane region" description="Helical" evidence="1">
    <location>
        <begin position="13"/>
        <end position="30"/>
    </location>
</feature>
<reference evidence="2 3" key="1">
    <citation type="submission" date="2019-05" db="EMBL/GenBank/DDBJ databases">
        <title>Another draft genome of Portunus trituberculatus and its Hox gene families provides insights of decapod evolution.</title>
        <authorList>
            <person name="Jeong J.-H."/>
            <person name="Song I."/>
            <person name="Kim S."/>
            <person name="Choi T."/>
            <person name="Kim D."/>
            <person name="Ryu S."/>
            <person name="Kim W."/>
        </authorList>
    </citation>
    <scope>NUCLEOTIDE SEQUENCE [LARGE SCALE GENOMIC DNA]</scope>
    <source>
        <tissue evidence="2">Muscle</tissue>
    </source>
</reference>
<keyword evidence="1" id="KW-0472">Membrane</keyword>
<name>A0A5B7KA72_PORTR</name>
<keyword evidence="3" id="KW-1185">Reference proteome</keyword>
<dbReference type="EMBL" id="VSRR010137553">
    <property type="protein sequence ID" value="MPD03726.1"/>
    <property type="molecule type" value="Genomic_DNA"/>
</dbReference>
<evidence type="ECO:0000313" key="3">
    <source>
        <dbReference type="Proteomes" id="UP000324222"/>
    </source>
</evidence>
<proteinExistence type="predicted"/>
<accession>A0A5B7KA72</accession>
<evidence type="ECO:0000313" key="2">
    <source>
        <dbReference type="EMBL" id="MPD03726.1"/>
    </source>
</evidence>
<organism evidence="2 3">
    <name type="scientific">Portunus trituberculatus</name>
    <name type="common">Swimming crab</name>
    <name type="synonym">Neptunus trituberculatus</name>
    <dbReference type="NCBI Taxonomy" id="210409"/>
    <lineage>
        <taxon>Eukaryota</taxon>
        <taxon>Metazoa</taxon>
        <taxon>Ecdysozoa</taxon>
        <taxon>Arthropoda</taxon>
        <taxon>Crustacea</taxon>
        <taxon>Multicrustacea</taxon>
        <taxon>Malacostraca</taxon>
        <taxon>Eumalacostraca</taxon>
        <taxon>Eucarida</taxon>
        <taxon>Decapoda</taxon>
        <taxon>Pleocyemata</taxon>
        <taxon>Brachyura</taxon>
        <taxon>Eubrachyura</taxon>
        <taxon>Portunoidea</taxon>
        <taxon>Portunidae</taxon>
        <taxon>Portuninae</taxon>
        <taxon>Portunus</taxon>
    </lineage>
</organism>
<keyword evidence="1" id="KW-0812">Transmembrane</keyword>
<protein>
    <submittedName>
        <fullName evidence="2">Uncharacterized protein</fullName>
    </submittedName>
</protein>
<dbReference type="AlphaFoldDB" id="A0A5B7KA72"/>
<sequence>MCSYVCVCMAVKFVIYYFFMLWPIAPIDILEEYKKRCSASTH</sequence>